<dbReference type="STRING" id="1227482.C469_09741"/>
<dbReference type="PANTHER" id="PTHR33639:SF2">
    <property type="entry name" value="DUF393 DOMAIN-CONTAINING PROTEIN"/>
    <property type="match status" value="1"/>
</dbReference>
<dbReference type="Proteomes" id="UP000011650">
    <property type="component" value="Unassembled WGS sequence"/>
</dbReference>
<organism evidence="1 2">
    <name type="scientific">Halorubrum lipolyticum DSM 21995</name>
    <dbReference type="NCBI Taxonomy" id="1227482"/>
    <lineage>
        <taxon>Archaea</taxon>
        <taxon>Methanobacteriati</taxon>
        <taxon>Methanobacteriota</taxon>
        <taxon>Stenosarchaea group</taxon>
        <taxon>Halobacteria</taxon>
        <taxon>Halobacteriales</taxon>
        <taxon>Haloferacaceae</taxon>
        <taxon>Halorubrum</taxon>
    </lineage>
</organism>
<comment type="caution">
    <text evidence="1">The sequence shown here is derived from an EMBL/GenBank/DDBJ whole genome shotgun (WGS) entry which is preliminary data.</text>
</comment>
<evidence type="ECO:0000313" key="1">
    <source>
        <dbReference type="EMBL" id="EMA59596.1"/>
    </source>
</evidence>
<protein>
    <recommendedName>
        <fullName evidence="3">Thiol-disulfide oxidoreductase DCC</fullName>
    </recommendedName>
</protein>
<dbReference type="AlphaFoldDB" id="M0NPA5"/>
<dbReference type="Pfam" id="PF04134">
    <property type="entry name" value="DCC1-like"/>
    <property type="match status" value="1"/>
</dbReference>
<dbReference type="InterPro" id="IPR052927">
    <property type="entry name" value="DCC_oxidoreductase"/>
</dbReference>
<sequence>MTAETDADAGVASGEAVVLFDGVCNLCNGLVSVLIPRDPDGRLQFAALQSDAGQDLLTRHGLPTEGFDSFVLVEGEQLYTKSDAAIRVAELLGWPYRAARVGRLIPSGLRDPLYDVVADNRYDWFGRKDQCMIPDEDVSDRFL</sequence>
<reference evidence="1 2" key="1">
    <citation type="journal article" date="2014" name="PLoS Genet.">
        <title>Phylogenetically driven sequencing of extremely halophilic archaea reveals strategies for static and dynamic osmo-response.</title>
        <authorList>
            <person name="Becker E.A."/>
            <person name="Seitzer P.M."/>
            <person name="Tritt A."/>
            <person name="Larsen D."/>
            <person name="Krusor M."/>
            <person name="Yao A.I."/>
            <person name="Wu D."/>
            <person name="Madern D."/>
            <person name="Eisen J.A."/>
            <person name="Darling A.E."/>
            <person name="Facciotti M.T."/>
        </authorList>
    </citation>
    <scope>NUCLEOTIDE SEQUENCE [LARGE SCALE GENOMIC DNA]</scope>
    <source>
        <strain evidence="1 2">DSM 21995</strain>
    </source>
</reference>
<proteinExistence type="predicted"/>
<dbReference type="GO" id="GO:0015035">
    <property type="term" value="F:protein-disulfide reductase activity"/>
    <property type="evidence" value="ECO:0007669"/>
    <property type="project" value="InterPro"/>
</dbReference>
<gene>
    <name evidence="1" type="ORF">C469_09741</name>
</gene>
<dbReference type="EMBL" id="AOJG01000028">
    <property type="protein sequence ID" value="EMA59596.1"/>
    <property type="molecule type" value="Genomic_DNA"/>
</dbReference>
<accession>M0NPA5</accession>
<dbReference type="InterPro" id="IPR007263">
    <property type="entry name" value="DCC1-like"/>
</dbReference>
<dbReference type="PANTHER" id="PTHR33639">
    <property type="entry name" value="THIOL-DISULFIDE OXIDOREDUCTASE DCC"/>
    <property type="match status" value="1"/>
</dbReference>
<name>M0NPA5_9EURY</name>
<keyword evidence="2" id="KW-1185">Reference proteome</keyword>
<dbReference type="PATRIC" id="fig|1227482.3.peg.1962"/>
<evidence type="ECO:0008006" key="3">
    <source>
        <dbReference type="Google" id="ProtNLM"/>
    </source>
</evidence>
<evidence type="ECO:0000313" key="2">
    <source>
        <dbReference type="Proteomes" id="UP000011650"/>
    </source>
</evidence>
<dbReference type="OrthoDB" id="340558at2157"/>
<dbReference type="RefSeq" id="WP_008006092.1">
    <property type="nucleotide sequence ID" value="NZ_AOJG01000028.1"/>
</dbReference>